<dbReference type="GO" id="GO:0005886">
    <property type="term" value="C:plasma membrane"/>
    <property type="evidence" value="ECO:0007669"/>
    <property type="project" value="UniProtKB-SubCell"/>
</dbReference>
<keyword evidence="7 8" id="KW-0472">Membrane</keyword>
<evidence type="ECO:0008006" key="11">
    <source>
        <dbReference type="Google" id="ProtNLM"/>
    </source>
</evidence>
<keyword evidence="6 8" id="KW-1133">Transmembrane helix</keyword>
<dbReference type="GO" id="GO:0015179">
    <property type="term" value="F:L-amino acid transmembrane transporter activity"/>
    <property type="evidence" value="ECO:0007669"/>
    <property type="project" value="TreeGrafter"/>
</dbReference>
<feature type="transmembrane region" description="Helical" evidence="8">
    <location>
        <begin position="281"/>
        <end position="305"/>
    </location>
</feature>
<feature type="transmembrane region" description="Helical" evidence="8">
    <location>
        <begin position="317"/>
        <end position="336"/>
    </location>
</feature>
<organism evidence="9 10">
    <name type="scientific">Candidatus Uhrbacteria bacterium CG_4_9_14_0_2_um_filter_41_50</name>
    <dbReference type="NCBI Taxonomy" id="1975031"/>
    <lineage>
        <taxon>Bacteria</taxon>
        <taxon>Candidatus Uhriibacteriota</taxon>
    </lineage>
</organism>
<feature type="transmembrane region" description="Helical" evidence="8">
    <location>
        <begin position="241"/>
        <end position="261"/>
    </location>
</feature>
<comment type="caution">
    <text evidence="9">The sequence shown here is derived from an EMBL/GenBank/DDBJ whole genome shotgun (WGS) entry which is preliminary data.</text>
</comment>
<accession>A0A2M8EMX8</accession>
<feature type="transmembrane region" description="Helical" evidence="8">
    <location>
        <begin position="201"/>
        <end position="221"/>
    </location>
</feature>
<proteinExistence type="predicted"/>
<sequence>MWSKSSKFKIPDSRFHDIIMSIMKSRSILFVRSTQALIGAVIGVGIFGIPYVVAQSGFTIGLVYILVLGAINLVMILAYADLVLSFDGHRRLVGSVRKHLGEHWGILMAISLFGGIWGAMVAYTIIGGEFLHALLHASLGGEVLTYQIIFLAVMSIILIGGLNIVSKLEMIFVSALILLLILIIGGALPHAEIQNLLTVDFANVTLPFGVVLFAFGGLAVIPEMKEILGFQNKGLLRKSALFGFLIINLVYIAFAAVVVSVTGAGTSEEAILGLGSVIGDWAIVVGALIGLVSVGTSFLILGVEVMNTIIYDYRRRYITGWLWAVIVPIVIFALGARSFISVIGFTGGVLSALVGIIMITMYLKAKKSAWLTKRSLVIPNWLMYLSGAVLVLGMISTIVGVFY</sequence>
<dbReference type="PANTHER" id="PTHR22950:SF461">
    <property type="entry name" value="AMINO ACID TRANSPORTER TRANSMEMBRANE DOMAIN-CONTAINING PROTEIN"/>
    <property type="match status" value="1"/>
</dbReference>
<dbReference type="Proteomes" id="UP000230251">
    <property type="component" value="Unassembled WGS sequence"/>
</dbReference>
<keyword evidence="2" id="KW-0813">Transport</keyword>
<protein>
    <recommendedName>
        <fullName evidence="11">Amino acid transporter transmembrane domain-containing protein</fullName>
    </recommendedName>
</protein>
<feature type="transmembrane region" description="Helical" evidence="8">
    <location>
        <begin position="342"/>
        <end position="362"/>
    </location>
</feature>
<comment type="subcellular location">
    <subcellularLocation>
        <location evidence="1">Cell inner membrane</location>
        <topology evidence="1">Multi-pass membrane protein</topology>
    </subcellularLocation>
</comment>
<feature type="transmembrane region" description="Helical" evidence="8">
    <location>
        <begin position="29"/>
        <end position="52"/>
    </location>
</feature>
<evidence type="ECO:0000313" key="10">
    <source>
        <dbReference type="Proteomes" id="UP000230251"/>
    </source>
</evidence>
<evidence type="ECO:0000256" key="3">
    <source>
        <dbReference type="ARBA" id="ARBA00022475"/>
    </source>
</evidence>
<evidence type="ECO:0000256" key="1">
    <source>
        <dbReference type="ARBA" id="ARBA00004429"/>
    </source>
</evidence>
<dbReference type="AlphaFoldDB" id="A0A2M8EMX8"/>
<evidence type="ECO:0000256" key="2">
    <source>
        <dbReference type="ARBA" id="ARBA00022448"/>
    </source>
</evidence>
<evidence type="ECO:0000256" key="5">
    <source>
        <dbReference type="ARBA" id="ARBA00022692"/>
    </source>
</evidence>
<dbReference type="Gene3D" id="1.20.1740.10">
    <property type="entry name" value="Amino acid/polyamine transporter I"/>
    <property type="match status" value="1"/>
</dbReference>
<evidence type="ECO:0000256" key="4">
    <source>
        <dbReference type="ARBA" id="ARBA00022519"/>
    </source>
</evidence>
<feature type="transmembrane region" description="Helical" evidence="8">
    <location>
        <begin position="382"/>
        <end position="402"/>
    </location>
</feature>
<name>A0A2M8EMX8_9BACT</name>
<dbReference type="InterPro" id="IPR018227">
    <property type="entry name" value="Amino_acid_transport_2"/>
</dbReference>
<feature type="transmembrane region" description="Helical" evidence="8">
    <location>
        <begin position="58"/>
        <end position="84"/>
    </location>
</feature>
<evidence type="ECO:0000256" key="6">
    <source>
        <dbReference type="ARBA" id="ARBA00022989"/>
    </source>
</evidence>
<dbReference type="EMBL" id="PFSI01000068">
    <property type="protein sequence ID" value="PJC24103.1"/>
    <property type="molecule type" value="Genomic_DNA"/>
</dbReference>
<evidence type="ECO:0000313" key="9">
    <source>
        <dbReference type="EMBL" id="PJC24103.1"/>
    </source>
</evidence>
<feature type="transmembrane region" description="Helical" evidence="8">
    <location>
        <begin position="146"/>
        <end position="164"/>
    </location>
</feature>
<gene>
    <name evidence="9" type="ORF">CO057_04625</name>
</gene>
<keyword evidence="3" id="KW-1003">Cell membrane</keyword>
<keyword evidence="5 8" id="KW-0812">Transmembrane</keyword>
<keyword evidence="4" id="KW-0997">Cell inner membrane</keyword>
<evidence type="ECO:0000256" key="7">
    <source>
        <dbReference type="ARBA" id="ARBA00023136"/>
    </source>
</evidence>
<dbReference type="Pfam" id="PF03222">
    <property type="entry name" value="Trp_Tyr_perm"/>
    <property type="match status" value="1"/>
</dbReference>
<evidence type="ECO:0000256" key="8">
    <source>
        <dbReference type="SAM" id="Phobius"/>
    </source>
</evidence>
<feature type="transmembrane region" description="Helical" evidence="8">
    <location>
        <begin position="171"/>
        <end position="189"/>
    </location>
</feature>
<reference evidence="10" key="1">
    <citation type="submission" date="2017-09" db="EMBL/GenBank/DDBJ databases">
        <title>Depth-based differentiation of microbial function through sediment-hosted aquifers and enrichment of novel symbionts in the deep terrestrial subsurface.</title>
        <authorList>
            <person name="Probst A.J."/>
            <person name="Ladd B."/>
            <person name="Jarett J.K."/>
            <person name="Geller-Mcgrath D.E."/>
            <person name="Sieber C.M.K."/>
            <person name="Emerson J.B."/>
            <person name="Anantharaman K."/>
            <person name="Thomas B.C."/>
            <person name="Malmstrom R."/>
            <person name="Stieglmeier M."/>
            <person name="Klingl A."/>
            <person name="Woyke T."/>
            <person name="Ryan C.M."/>
            <person name="Banfield J.F."/>
        </authorList>
    </citation>
    <scope>NUCLEOTIDE SEQUENCE [LARGE SCALE GENOMIC DNA]</scope>
</reference>
<dbReference type="PANTHER" id="PTHR22950">
    <property type="entry name" value="AMINO ACID TRANSPORTER"/>
    <property type="match status" value="1"/>
</dbReference>
<feature type="transmembrane region" description="Helical" evidence="8">
    <location>
        <begin position="104"/>
        <end position="126"/>
    </location>
</feature>